<evidence type="ECO:0000256" key="2">
    <source>
        <dbReference type="ARBA" id="ARBA00004286"/>
    </source>
</evidence>
<comment type="similarity">
    <text evidence="7">Belongs to the histone H1/H5 family.</text>
</comment>
<dbReference type="GO" id="GO:0003690">
    <property type="term" value="F:double-stranded DNA binding"/>
    <property type="evidence" value="ECO:0007669"/>
    <property type="project" value="TreeGrafter"/>
</dbReference>
<proteinExistence type="inferred from homology"/>
<dbReference type="OrthoDB" id="1110759at2759"/>
<dbReference type="Gene3D" id="1.10.10.10">
    <property type="entry name" value="Winged helix-like DNA-binding domain superfamily/Winged helix DNA-binding domain"/>
    <property type="match status" value="2"/>
</dbReference>
<feature type="region of interest" description="Disordered" evidence="8">
    <location>
        <begin position="113"/>
        <end position="143"/>
    </location>
</feature>
<reference evidence="10 11" key="1">
    <citation type="submission" date="2014-03" db="EMBL/GenBank/DDBJ databases">
        <title>Draft genome of the hookworm Oesophagostomum dentatum.</title>
        <authorList>
            <person name="Mitreva M."/>
        </authorList>
    </citation>
    <scope>NUCLEOTIDE SEQUENCE [LARGE SCALE GENOMIC DNA]</scope>
    <source>
        <strain evidence="10 11">OD-Hann</strain>
    </source>
</reference>
<dbReference type="FunFam" id="1.10.10.10:FF:000140">
    <property type="entry name" value="Histone H1.0"/>
    <property type="match status" value="1"/>
</dbReference>
<dbReference type="InterPro" id="IPR036388">
    <property type="entry name" value="WH-like_DNA-bd_sf"/>
</dbReference>
<feature type="domain" description="H15" evidence="9">
    <location>
        <begin position="39"/>
        <end position="115"/>
    </location>
</feature>
<dbReference type="PROSITE" id="PS51504">
    <property type="entry name" value="H15"/>
    <property type="match status" value="2"/>
</dbReference>
<dbReference type="GO" id="GO:0030527">
    <property type="term" value="F:structural constituent of chromatin"/>
    <property type="evidence" value="ECO:0007669"/>
    <property type="project" value="InterPro"/>
</dbReference>
<dbReference type="SMART" id="SM00526">
    <property type="entry name" value="H15"/>
    <property type="match status" value="2"/>
</dbReference>
<dbReference type="GO" id="GO:0000786">
    <property type="term" value="C:nucleosome"/>
    <property type="evidence" value="ECO:0007669"/>
    <property type="project" value="InterPro"/>
</dbReference>
<sequence>MSDAAVAAPAPTAPAPATPVKKTKAAKPKGEKKAKATPSHPVYGAMIKAAIKELKDRKGASKQAILKYITQKYKVGDNEKQINARLRLALKKGVENGLLKQASGTGAAGRFRLAEKTESPAKPKVAKKPKPAGEAKPKKAAAAKPKVGLLLLRRCSQGEEGEVRQVSEEGVEAEGQVREISEEGRHAEESRGQAQDGEETSREEGCCPCEGLNPAAKPKGEKKAKATPSHPVYGAMIKAAIKELKDRKGASKQAILKYITQKYKVGDNEKQVGRKLCVDFG</sequence>
<dbReference type="PRINTS" id="PR00624">
    <property type="entry name" value="HISTONEH5"/>
</dbReference>
<evidence type="ECO:0000256" key="4">
    <source>
        <dbReference type="ARBA" id="ARBA00022990"/>
    </source>
</evidence>
<dbReference type="InterPro" id="IPR036390">
    <property type="entry name" value="WH_DNA-bd_sf"/>
</dbReference>
<feature type="region of interest" description="Disordered" evidence="8">
    <location>
        <begin position="1"/>
        <end position="40"/>
    </location>
</feature>
<accession>A0A0B1T1F4</accession>
<keyword evidence="6 7" id="KW-0539">Nucleus</keyword>
<feature type="compositionally biased region" description="Low complexity" evidence="8">
    <location>
        <begin position="1"/>
        <end position="10"/>
    </location>
</feature>
<evidence type="ECO:0000256" key="5">
    <source>
        <dbReference type="ARBA" id="ARBA00023125"/>
    </source>
</evidence>
<dbReference type="Pfam" id="PF00538">
    <property type="entry name" value="Linker_histone"/>
    <property type="match status" value="2"/>
</dbReference>
<name>A0A0B1T1F4_OESDE</name>
<dbReference type="EMBL" id="KN554526">
    <property type="protein sequence ID" value="KHJ89225.1"/>
    <property type="molecule type" value="Genomic_DNA"/>
</dbReference>
<keyword evidence="11" id="KW-1185">Reference proteome</keyword>
<dbReference type="GO" id="GO:0030261">
    <property type="term" value="P:chromosome condensation"/>
    <property type="evidence" value="ECO:0007669"/>
    <property type="project" value="TreeGrafter"/>
</dbReference>
<dbReference type="GO" id="GO:0031492">
    <property type="term" value="F:nucleosomal DNA binding"/>
    <property type="evidence" value="ECO:0007669"/>
    <property type="project" value="TreeGrafter"/>
</dbReference>
<keyword evidence="4" id="KW-0007">Acetylation</keyword>
<dbReference type="PANTHER" id="PTHR11467:SF36">
    <property type="entry name" value="HISTONE 24-RELATED"/>
    <property type="match status" value="1"/>
</dbReference>
<dbReference type="PANTHER" id="PTHR11467">
    <property type="entry name" value="HISTONE H1"/>
    <property type="match status" value="1"/>
</dbReference>
<dbReference type="GO" id="GO:0045910">
    <property type="term" value="P:negative regulation of DNA recombination"/>
    <property type="evidence" value="ECO:0007669"/>
    <property type="project" value="TreeGrafter"/>
</dbReference>
<keyword evidence="3 7" id="KW-0158">Chromosome</keyword>
<feature type="domain" description="H15" evidence="9">
    <location>
        <begin position="229"/>
        <end position="281"/>
    </location>
</feature>
<feature type="region of interest" description="Disordered" evidence="8">
    <location>
        <begin position="161"/>
        <end position="228"/>
    </location>
</feature>
<dbReference type="GO" id="GO:0006334">
    <property type="term" value="P:nucleosome assembly"/>
    <property type="evidence" value="ECO:0007669"/>
    <property type="project" value="InterPro"/>
</dbReference>
<evidence type="ECO:0000256" key="3">
    <source>
        <dbReference type="ARBA" id="ARBA00022454"/>
    </source>
</evidence>
<dbReference type="Proteomes" id="UP000053660">
    <property type="component" value="Unassembled WGS sequence"/>
</dbReference>
<evidence type="ECO:0000313" key="11">
    <source>
        <dbReference type="Proteomes" id="UP000053660"/>
    </source>
</evidence>
<evidence type="ECO:0000256" key="7">
    <source>
        <dbReference type="RuleBase" id="RU003894"/>
    </source>
</evidence>
<feature type="compositionally biased region" description="Basic and acidic residues" evidence="8">
    <location>
        <begin position="175"/>
        <end position="191"/>
    </location>
</feature>
<evidence type="ECO:0000256" key="8">
    <source>
        <dbReference type="SAM" id="MobiDB-lite"/>
    </source>
</evidence>
<dbReference type="AlphaFoldDB" id="A0A0B1T1F4"/>
<dbReference type="InterPro" id="IPR005819">
    <property type="entry name" value="H1/H5"/>
</dbReference>
<feature type="non-terminal residue" evidence="10">
    <location>
        <position position="281"/>
    </location>
</feature>
<keyword evidence="5 7" id="KW-0238">DNA-binding</keyword>
<evidence type="ECO:0000256" key="6">
    <source>
        <dbReference type="ARBA" id="ARBA00023242"/>
    </source>
</evidence>
<dbReference type="CDD" id="cd00073">
    <property type="entry name" value="H15"/>
    <property type="match status" value="2"/>
</dbReference>
<gene>
    <name evidence="10" type="ORF">OESDEN_10955</name>
</gene>
<evidence type="ECO:0000313" key="10">
    <source>
        <dbReference type="EMBL" id="KHJ89225.1"/>
    </source>
</evidence>
<organism evidence="10 11">
    <name type="scientific">Oesophagostomum dentatum</name>
    <name type="common">Nodular worm</name>
    <dbReference type="NCBI Taxonomy" id="61180"/>
    <lineage>
        <taxon>Eukaryota</taxon>
        <taxon>Metazoa</taxon>
        <taxon>Ecdysozoa</taxon>
        <taxon>Nematoda</taxon>
        <taxon>Chromadorea</taxon>
        <taxon>Rhabditida</taxon>
        <taxon>Rhabditina</taxon>
        <taxon>Rhabditomorpha</taxon>
        <taxon>Strongyloidea</taxon>
        <taxon>Strongylidae</taxon>
        <taxon>Oesophagostomum</taxon>
    </lineage>
</organism>
<comment type="subcellular location">
    <subcellularLocation>
        <location evidence="2">Chromosome</location>
    </subcellularLocation>
    <subcellularLocation>
        <location evidence="1 7">Nucleus</location>
    </subcellularLocation>
</comment>
<evidence type="ECO:0000256" key="1">
    <source>
        <dbReference type="ARBA" id="ARBA00004123"/>
    </source>
</evidence>
<protein>
    <submittedName>
        <fullName evidence="10">Linker histone H1 and H5 family protein</fullName>
    </submittedName>
</protein>
<dbReference type="GO" id="GO:0005634">
    <property type="term" value="C:nucleus"/>
    <property type="evidence" value="ECO:0007669"/>
    <property type="project" value="UniProtKB-SubCell"/>
</dbReference>
<dbReference type="SUPFAM" id="SSF46785">
    <property type="entry name" value="Winged helix' DNA-binding domain"/>
    <property type="match status" value="2"/>
</dbReference>
<evidence type="ECO:0000259" key="9">
    <source>
        <dbReference type="PROSITE" id="PS51504"/>
    </source>
</evidence>
<dbReference type="InterPro" id="IPR005818">
    <property type="entry name" value="Histone_H1/H5_H15"/>
</dbReference>